<keyword evidence="3" id="KW-0378">Hydrolase</keyword>
<dbReference type="Pfam" id="PF01546">
    <property type="entry name" value="Peptidase_M20"/>
    <property type="match status" value="1"/>
</dbReference>
<dbReference type="InterPro" id="IPR036264">
    <property type="entry name" value="Bact_exopeptidase_dim_dom"/>
</dbReference>
<dbReference type="InterPro" id="IPR011650">
    <property type="entry name" value="Peptidase_M20_dimer"/>
</dbReference>
<dbReference type="InterPro" id="IPR002933">
    <property type="entry name" value="Peptidase_M20"/>
</dbReference>
<evidence type="ECO:0000313" key="8">
    <source>
        <dbReference type="Proteomes" id="UP000651085"/>
    </source>
</evidence>
<feature type="domain" description="Peptidase M20 dimerisation" evidence="6">
    <location>
        <begin position="169"/>
        <end position="268"/>
    </location>
</feature>
<dbReference type="PANTHER" id="PTHR43808:SF31">
    <property type="entry name" value="N-ACETYL-L-CITRULLINE DEACETYLASE"/>
    <property type="match status" value="1"/>
</dbReference>
<keyword evidence="5" id="KW-0170">Cobalt</keyword>
<protein>
    <submittedName>
        <fullName evidence="7">M20 family metallo-hydrolase</fullName>
    </submittedName>
</protein>
<evidence type="ECO:0000313" key="7">
    <source>
        <dbReference type="EMBL" id="MBC8592399.1"/>
    </source>
</evidence>
<reference evidence="7" key="1">
    <citation type="submission" date="2020-08" db="EMBL/GenBank/DDBJ databases">
        <title>Genome public.</title>
        <authorList>
            <person name="Liu C."/>
            <person name="Sun Q."/>
        </authorList>
    </citation>
    <scope>NUCLEOTIDE SEQUENCE</scope>
    <source>
        <strain evidence="7">N12</strain>
    </source>
</reference>
<keyword evidence="2" id="KW-0479">Metal-binding</keyword>
<evidence type="ECO:0000256" key="5">
    <source>
        <dbReference type="ARBA" id="ARBA00023285"/>
    </source>
</evidence>
<dbReference type="Pfam" id="PF07687">
    <property type="entry name" value="M20_dimer"/>
    <property type="match status" value="1"/>
</dbReference>
<evidence type="ECO:0000256" key="2">
    <source>
        <dbReference type="ARBA" id="ARBA00022723"/>
    </source>
</evidence>
<comment type="cofactor">
    <cofactor evidence="1">
        <name>Zn(2+)</name>
        <dbReference type="ChEBI" id="CHEBI:29105"/>
    </cofactor>
</comment>
<gene>
    <name evidence="7" type="ORF">H8744_03900</name>
</gene>
<proteinExistence type="predicted"/>
<dbReference type="Gene3D" id="3.40.630.10">
    <property type="entry name" value="Zn peptidases"/>
    <property type="match status" value="1"/>
</dbReference>
<dbReference type="PANTHER" id="PTHR43808">
    <property type="entry name" value="ACETYLORNITHINE DEACETYLASE"/>
    <property type="match status" value="1"/>
</dbReference>
<keyword evidence="4" id="KW-0862">Zinc</keyword>
<evidence type="ECO:0000259" key="6">
    <source>
        <dbReference type="Pfam" id="PF07687"/>
    </source>
</evidence>
<dbReference type="GO" id="GO:0008777">
    <property type="term" value="F:acetylornithine deacetylase activity"/>
    <property type="evidence" value="ECO:0007669"/>
    <property type="project" value="TreeGrafter"/>
</dbReference>
<evidence type="ECO:0000256" key="3">
    <source>
        <dbReference type="ARBA" id="ARBA00022801"/>
    </source>
</evidence>
<dbReference type="SUPFAM" id="SSF53187">
    <property type="entry name" value="Zn-dependent exopeptidases"/>
    <property type="match status" value="1"/>
</dbReference>
<sequence>MKYDVTYLTTEAVSLLKSLIAIPSVSREEAAAADFLQNYIEAEGMTTGRKGNNVWCLSPMFDLKKPVILLNSHIDTVKPVNGWRKDPFTPREENGKLYGLGSNDAGASVVTLLQVFLQLCRTQQAYNLIYLASCEEEISGKDGIESVLKGLPPISFAIVGEPTEMQPAIAEKGLMVLDVTATGKAGHAARDEGDNAIYKVLDDIAWFRDYHFKKESPLLGSVKMSVTVINAGTQHNVIPDRCTFVVDVRSNELYSNEELFAEIQKHISCKAQARSFRLNSSHIEEKHPFVQKAIQLGRVPFGSPTLSDQALMPFPSVKIGPGRSSRSHTAEEYILLKEMEEAIKLYFDLLDGLKI</sequence>
<dbReference type="InterPro" id="IPR050072">
    <property type="entry name" value="Peptidase_M20A"/>
</dbReference>
<dbReference type="AlphaFoldDB" id="A0A926F5Q6"/>
<organism evidence="7 8">
    <name type="scientific">Jilunia laotingensis</name>
    <dbReference type="NCBI Taxonomy" id="2763675"/>
    <lineage>
        <taxon>Bacteria</taxon>
        <taxon>Pseudomonadati</taxon>
        <taxon>Bacteroidota</taxon>
        <taxon>Bacteroidia</taxon>
        <taxon>Bacteroidales</taxon>
        <taxon>Bacteroidaceae</taxon>
        <taxon>Jilunia</taxon>
    </lineage>
</organism>
<name>A0A926F5Q6_9BACT</name>
<dbReference type="Proteomes" id="UP000651085">
    <property type="component" value="Unassembled WGS sequence"/>
</dbReference>
<dbReference type="SUPFAM" id="SSF55031">
    <property type="entry name" value="Bacterial exopeptidase dimerisation domain"/>
    <property type="match status" value="1"/>
</dbReference>
<dbReference type="EMBL" id="JACRTF010000001">
    <property type="protein sequence ID" value="MBC8592399.1"/>
    <property type="molecule type" value="Genomic_DNA"/>
</dbReference>
<dbReference type="GO" id="GO:0046872">
    <property type="term" value="F:metal ion binding"/>
    <property type="evidence" value="ECO:0007669"/>
    <property type="project" value="UniProtKB-KW"/>
</dbReference>
<evidence type="ECO:0000256" key="1">
    <source>
        <dbReference type="ARBA" id="ARBA00001947"/>
    </source>
</evidence>
<dbReference type="RefSeq" id="WP_262433600.1">
    <property type="nucleotide sequence ID" value="NZ_JACRTF010000001.1"/>
</dbReference>
<dbReference type="GO" id="GO:0006526">
    <property type="term" value="P:L-arginine biosynthetic process"/>
    <property type="evidence" value="ECO:0007669"/>
    <property type="project" value="TreeGrafter"/>
</dbReference>
<comment type="caution">
    <text evidence="7">The sequence shown here is derived from an EMBL/GenBank/DDBJ whole genome shotgun (WGS) entry which is preliminary data.</text>
</comment>
<accession>A0A926F5Q6</accession>
<dbReference type="PROSITE" id="PS00758">
    <property type="entry name" value="ARGE_DAPE_CPG2_1"/>
    <property type="match status" value="1"/>
</dbReference>
<dbReference type="Gene3D" id="3.30.70.360">
    <property type="match status" value="1"/>
</dbReference>
<keyword evidence="8" id="KW-1185">Reference proteome</keyword>
<evidence type="ECO:0000256" key="4">
    <source>
        <dbReference type="ARBA" id="ARBA00022833"/>
    </source>
</evidence>
<dbReference type="CDD" id="cd05651">
    <property type="entry name" value="M20_ArgE_DapE-like"/>
    <property type="match status" value="1"/>
</dbReference>
<dbReference type="InterPro" id="IPR001261">
    <property type="entry name" value="ArgE/DapE_CS"/>
</dbReference>